<dbReference type="PANTHER" id="PTHR40037">
    <property type="entry name" value="PHOSPHOESTERASE YJCG-RELATED"/>
    <property type="match status" value="1"/>
</dbReference>
<name>A0A1H9X788_9MICO</name>
<keyword evidence="1" id="KW-0436">Ligase</keyword>
<dbReference type="PANTHER" id="PTHR40037:SF1">
    <property type="entry name" value="PHOSPHOESTERASE SAOUHSC_00951-RELATED"/>
    <property type="match status" value="1"/>
</dbReference>
<dbReference type="InterPro" id="IPR009097">
    <property type="entry name" value="Cyclic_Pdiesterase"/>
</dbReference>
<accession>A0A1H9X788</accession>
<dbReference type="GO" id="GO:0016874">
    <property type="term" value="F:ligase activity"/>
    <property type="evidence" value="ECO:0007669"/>
    <property type="project" value="UniProtKB-KW"/>
</dbReference>
<gene>
    <name evidence="1" type="ORF">SAMN05216199_3457</name>
</gene>
<evidence type="ECO:0000313" key="1">
    <source>
        <dbReference type="EMBL" id="SES41994.1"/>
    </source>
</evidence>
<proteinExistence type="predicted"/>
<keyword evidence="2" id="KW-1185">Reference proteome</keyword>
<organism evidence="1 2">
    <name type="scientific">Pedococcus cremeus</name>
    <dbReference type="NCBI Taxonomy" id="587636"/>
    <lineage>
        <taxon>Bacteria</taxon>
        <taxon>Bacillati</taxon>
        <taxon>Actinomycetota</taxon>
        <taxon>Actinomycetes</taxon>
        <taxon>Micrococcales</taxon>
        <taxon>Intrasporangiaceae</taxon>
        <taxon>Pedococcus</taxon>
    </lineage>
</organism>
<dbReference type="OrthoDB" id="358773at2"/>
<dbReference type="Proteomes" id="UP000199019">
    <property type="component" value="Unassembled WGS sequence"/>
</dbReference>
<dbReference type="AlphaFoldDB" id="A0A1H9X788"/>
<sequence>MPTIGVSIAIPAPHGDLLQAKRASFGDPLADSIPTHVTLLGPTELAPADMPAAVEHLEEVSAISRPFPMRLRGTGTFRPISPVVFVQVSGGLAECEVLERAVRQGPLERHLEFNYHPHVTVAHDVSEENLDRALADLADFEATFEIEEFHLYEHGADQVWRPVRSFPLRGR</sequence>
<protein>
    <submittedName>
        <fullName evidence="1">2'-5' RNA ligase</fullName>
    </submittedName>
</protein>
<evidence type="ECO:0000313" key="2">
    <source>
        <dbReference type="Proteomes" id="UP000199019"/>
    </source>
</evidence>
<reference evidence="2" key="1">
    <citation type="submission" date="2016-10" db="EMBL/GenBank/DDBJ databases">
        <authorList>
            <person name="Varghese N."/>
            <person name="Submissions S."/>
        </authorList>
    </citation>
    <scope>NUCLEOTIDE SEQUENCE [LARGE SCALE GENOMIC DNA]</scope>
    <source>
        <strain evidence="2">CGMCC 1.6963</strain>
    </source>
</reference>
<dbReference type="RefSeq" id="WP_091761040.1">
    <property type="nucleotide sequence ID" value="NZ_FOHB01000007.1"/>
</dbReference>
<dbReference type="Gene3D" id="3.90.1140.10">
    <property type="entry name" value="Cyclic phosphodiesterase"/>
    <property type="match status" value="1"/>
</dbReference>
<dbReference type="EMBL" id="FOHB01000007">
    <property type="protein sequence ID" value="SES41994.1"/>
    <property type="molecule type" value="Genomic_DNA"/>
</dbReference>
<dbReference type="InterPro" id="IPR050580">
    <property type="entry name" value="2H_phosphoesterase_YjcG-like"/>
</dbReference>
<dbReference type="Pfam" id="PF13563">
    <property type="entry name" value="2_5_RNA_ligase2"/>
    <property type="match status" value="1"/>
</dbReference>
<dbReference type="STRING" id="587636.SAMN05216199_3457"/>
<dbReference type="SUPFAM" id="SSF55144">
    <property type="entry name" value="LigT-like"/>
    <property type="match status" value="1"/>
</dbReference>